<evidence type="ECO:0000313" key="2">
    <source>
        <dbReference type="EMBL" id="OIT04243.1"/>
    </source>
</evidence>
<organism evidence="2 3">
    <name type="scientific">Nicotiana attenuata</name>
    <name type="common">Coyote tobacco</name>
    <dbReference type="NCBI Taxonomy" id="49451"/>
    <lineage>
        <taxon>Eukaryota</taxon>
        <taxon>Viridiplantae</taxon>
        <taxon>Streptophyta</taxon>
        <taxon>Embryophyta</taxon>
        <taxon>Tracheophyta</taxon>
        <taxon>Spermatophyta</taxon>
        <taxon>Magnoliopsida</taxon>
        <taxon>eudicotyledons</taxon>
        <taxon>Gunneridae</taxon>
        <taxon>Pentapetalae</taxon>
        <taxon>asterids</taxon>
        <taxon>lamiids</taxon>
        <taxon>Solanales</taxon>
        <taxon>Solanaceae</taxon>
        <taxon>Nicotianoideae</taxon>
        <taxon>Nicotianeae</taxon>
        <taxon>Nicotiana</taxon>
    </lineage>
</organism>
<feature type="signal peptide" evidence="1">
    <location>
        <begin position="1"/>
        <end position="19"/>
    </location>
</feature>
<name>A0A1J6IZR5_NICAT</name>
<dbReference type="EMBL" id="MJEQ01037185">
    <property type="protein sequence ID" value="OIT04243.1"/>
    <property type="molecule type" value="Genomic_DNA"/>
</dbReference>
<accession>A0A1J6IZR5</accession>
<feature type="chain" id="PRO_5013108803" description="Secreted protein" evidence="1">
    <location>
        <begin position="20"/>
        <end position="81"/>
    </location>
</feature>
<evidence type="ECO:0008006" key="4">
    <source>
        <dbReference type="Google" id="ProtNLM"/>
    </source>
</evidence>
<protein>
    <recommendedName>
        <fullName evidence="4">Secreted protein</fullName>
    </recommendedName>
</protein>
<dbReference type="Proteomes" id="UP000187609">
    <property type="component" value="Unassembled WGS sequence"/>
</dbReference>
<evidence type="ECO:0000313" key="3">
    <source>
        <dbReference type="Proteomes" id="UP000187609"/>
    </source>
</evidence>
<keyword evidence="3" id="KW-1185">Reference proteome</keyword>
<keyword evidence="1" id="KW-0732">Signal</keyword>
<proteinExistence type="predicted"/>
<dbReference type="Gramene" id="OIT04243">
    <property type="protein sequence ID" value="OIT04243"/>
    <property type="gene ID" value="A4A49_22702"/>
</dbReference>
<evidence type="ECO:0000256" key="1">
    <source>
        <dbReference type="SAM" id="SignalP"/>
    </source>
</evidence>
<reference evidence="2" key="1">
    <citation type="submission" date="2016-11" db="EMBL/GenBank/DDBJ databases">
        <title>The genome of Nicotiana attenuata.</title>
        <authorList>
            <person name="Xu S."/>
            <person name="Brockmoeller T."/>
            <person name="Gaquerel E."/>
            <person name="Navarro A."/>
            <person name="Kuhl H."/>
            <person name="Gase K."/>
            <person name="Ling Z."/>
            <person name="Zhou W."/>
            <person name="Kreitzer C."/>
            <person name="Stanke M."/>
            <person name="Tang H."/>
            <person name="Lyons E."/>
            <person name="Pandey P."/>
            <person name="Pandey S.P."/>
            <person name="Timmermann B."/>
            <person name="Baldwin I.T."/>
        </authorList>
    </citation>
    <scope>NUCLEOTIDE SEQUENCE [LARGE SCALE GENOMIC DNA]</scope>
    <source>
        <strain evidence="2">UT</strain>
    </source>
</reference>
<gene>
    <name evidence="2" type="ORF">A4A49_22702</name>
</gene>
<comment type="caution">
    <text evidence="2">The sequence shown here is derived from an EMBL/GenBank/DDBJ whole genome shotgun (WGS) entry which is preliminary data.</text>
</comment>
<sequence length="81" mass="9329">MHVNFLLKLLMFFFYKSCSNSLLAYVVVELPALIRPPECLLGSGRRQADTYNRGREDPYFIAPEERKFDGGLEKRDGRKGS</sequence>
<dbReference type="AlphaFoldDB" id="A0A1J6IZR5"/>